<feature type="transmembrane region" description="Helical" evidence="1">
    <location>
        <begin position="60"/>
        <end position="81"/>
    </location>
</feature>
<feature type="transmembrane region" description="Helical" evidence="1">
    <location>
        <begin position="28"/>
        <end position="48"/>
    </location>
</feature>
<keyword evidence="3" id="KW-1185">Reference proteome</keyword>
<keyword evidence="1" id="KW-0472">Membrane</keyword>
<keyword evidence="1" id="KW-0812">Transmembrane</keyword>
<name>A0A8J3I1F3_9CHLR</name>
<evidence type="ECO:0000313" key="2">
    <source>
        <dbReference type="EMBL" id="GHO48257.1"/>
    </source>
</evidence>
<dbReference type="EMBL" id="BNJF01000003">
    <property type="protein sequence ID" value="GHO48257.1"/>
    <property type="molecule type" value="Genomic_DNA"/>
</dbReference>
<sequence>MCLMRPGFLTRFLSVSILRPWDVRSMGFVWLLINAIISLLITGAVYAVNSLLLHKRSNGIVYVIPMVIIFMIVNMIFGQILGRAYSAIYNELIGAVVGRG</sequence>
<gene>
    <name evidence="2" type="ORF">KSX_64200</name>
</gene>
<organism evidence="2 3">
    <name type="scientific">Ktedonospora formicarum</name>
    <dbReference type="NCBI Taxonomy" id="2778364"/>
    <lineage>
        <taxon>Bacteria</taxon>
        <taxon>Bacillati</taxon>
        <taxon>Chloroflexota</taxon>
        <taxon>Ktedonobacteria</taxon>
        <taxon>Ktedonobacterales</taxon>
        <taxon>Ktedonobacteraceae</taxon>
        <taxon>Ktedonospora</taxon>
    </lineage>
</organism>
<comment type="caution">
    <text evidence="2">The sequence shown here is derived from an EMBL/GenBank/DDBJ whole genome shotgun (WGS) entry which is preliminary data.</text>
</comment>
<accession>A0A8J3I1F3</accession>
<reference evidence="2" key="1">
    <citation type="submission" date="2020-10" db="EMBL/GenBank/DDBJ databases">
        <title>Taxonomic study of unclassified bacteria belonging to the class Ktedonobacteria.</title>
        <authorList>
            <person name="Yabe S."/>
            <person name="Wang C.M."/>
            <person name="Zheng Y."/>
            <person name="Sakai Y."/>
            <person name="Cavaletti L."/>
            <person name="Monciardini P."/>
            <person name="Donadio S."/>
        </authorList>
    </citation>
    <scope>NUCLEOTIDE SEQUENCE</scope>
    <source>
        <strain evidence="2">SOSP1-1</strain>
    </source>
</reference>
<keyword evidence="1" id="KW-1133">Transmembrane helix</keyword>
<evidence type="ECO:0000313" key="3">
    <source>
        <dbReference type="Proteomes" id="UP000612362"/>
    </source>
</evidence>
<evidence type="ECO:0000256" key="1">
    <source>
        <dbReference type="SAM" id="Phobius"/>
    </source>
</evidence>
<dbReference type="AlphaFoldDB" id="A0A8J3I1F3"/>
<protein>
    <submittedName>
        <fullName evidence="2">Uncharacterized protein</fullName>
    </submittedName>
</protein>
<proteinExistence type="predicted"/>
<dbReference type="Proteomes" id="UP000612362">
    <property type="component" value="Unassembled WGS sequence"/>
</dbReference>